<dbReference type="KEGG" id="ebh:BSEPE_1224"/>
<evidence type="ECO:0000256" key="2">
    <source>
        <dbReference type="ARBA" id="ARBA00022741"/>
    </source>
</evidence>
<keyword evidence="3 5" id="KW-0658">Purine biosynthesis</keyword>
<dbReference type="Proteomes" id="UP000067399">
    <property type="component" value="Chromosome"/>
</dbReference>
<dbReference type="Pfam" id="PF02222">
    <property type="entry name" value="ATP-grasp"/>
    <property type="match status" value="1"/>
</dbReference>
<dbReference type="Pfam" id="PF17769">
    <property type="entry name" value="PurK_C"/>
    <property type="match status" value="1"/>
</dbReference>
<dbReference type="EC" id="6.3.4.18" evidence="5 6"/>
<comment type="pathway">
    <text evidence="5 6">Purine metabolism; IMP biosynthesis via de novo pathway; 5-amino-1-(5-phospho-D-ribosyl)imidazole-4-carboxylate from 5-amino-1-(5-phospho-D-ribosyl)imidazole (N5-CAIR route): step 1/2.</text>
</comment>
<dbReference type="RefSeq" id="WP_066045199.1">
    <property type="nucleotide sequence ID" value="NZ_AP013042.1"/>
</dbReference>
<dbReference type="InterPro" id="IPR011761">
    <property type="entry name" value="ATP-grasp"/>
</dbReference>
<proteinExistence type="inferred from homology"/>
<evidence type="ECO:0000259" key="7">
    <source>
        <dbReference type="PROSITE" id="PS50975"/>
    </source>
</evidence>
<comment type="function">
    <text evidence="6">Catalyzes the ATP-dependent conversion of 5-aminoimidazole ribonucleotide (AIR) and HCO(3)- to N5-carboxyaminoimidazole ribonucleotide (N5-CAIR).</text>
</comment>
<evidence type="ECO:0000313" key="8">
    <source>
        <dbReference type="EMBL" id="BAS68210.1"/>
    </source>
</evidence>
<dbReference type="SUPFAM" id="SSF51246">
    <property type="entry name" value="Rudiment single hybrid motif"/>
    <property type="match status" value="1"/>
</dbReference>
<dbReference type="Gene3D" id="3.30.470.20">
    <property type="entry name" value="ATP-grasp fold, B domain"/>
    <property type="match status" value="1"/>
</dbReference>
<dbReference type="Gene3D" id="3.30.1490.20">
    <property type="entry name" value="ATP-grasp fold, A domain"/>
    <property type="match status" value="1"/>
</dbReference>
<dbReference type="NCBIfam" id="TIGR01161">
    <property type="entry name" value="purK"/>
    <property type="match status" value="1"/>
</dbReference>
<comment type="similarity">
    <text evidence="5 6">Belongs to the PurK/PurT family.</text>
</comment>
<keyword evidence="2 5" id="KW-0547">Nucleotide-binding</keyword>
<dbReference type="HAMAP" id="MF_01928">
    <property type="entry name" value="PurK"/>
    <property type="match status" value="1"/>
</dbReference>
<dbReference type="Gene3D" id="3.40.50.20">
    <property type="match status" value="1"/>
</dbReference>
<accession>A0A0P0USU1</accession>
<evidence type="ECO:0000313" key="9">
    <source>
        <dbReference type="Proteomes" id="UP000067399"/>
    </source>
</evidence>
<comment type="function">
    <text evidence="5">Catalyzes the ATP-dependent conversion of 5-aminoimidazole ribonucleotide (AIR) and HCO(3)(-) to N5-carboxyaminoimidazole ribonucleotide (N5-CAIR).</text>
</comment>
<dbReference type="PROSITE" id="PS50975">
    <property type="entry name" value="ATP_GRASP"/>
    <property type="match status" value="1"/>
</dbReference>
<evidence type="ECO:0000256" key="4">
    <source>
        <dbReference type="ARBA" id="ARBA00022840"/>
    </source>
</evidence>
<sequence>MKVGVLGAGQLGRMLAISGYPLDHQFGFSGNSNEEPSSLLGHMFIGDDSVNSLVDFADVITYESENTDVEIVKKIGKKVTVYPGEKSLFITQHRGREKALFDQLNIPCAPYQIVSSEQDLKNAVNTIGLPAILKTTTEGYDGKGQFLIHEKSQITKAWESMNGAESILEGFVNFKRELSLIAVRDTNNNHKYYPLVENTHHDGILRLTIAPAQAIDPEVQKTAEHYMQTLLDEMNHVGVLTIELFETNNGLVANEMAPRVHNSGHWSIEGANTSQFENHIRAITGQPLGDTTPTHPLSAMVNIIGKIGNIDTVLNMPNAHLHLYDKVERANRKLGHINITANSEQGLNSSIQQLQAFLPNEATVLTHHNL</sequence>
<dbReference type="EMBL" id="AP013042">
    <property type="protein sequence ID" value="BAS68210.1"/>
    <property type="molecule type" value="Genomic_DNA"/>
</dbReference>
<dbReference type="InterPro" id="IPR011054">
    <property type="entry name" value="Rudment_hybrid_motif"/>
</dbReference>
<reference evidence="8 9" key="1">
    <citation type="journal article" date="2000" name="Mar. Ecol. Prog. Ser.">
        <title>Phylogenetic characterization of endosymbionts in three hydrothermal vent mussels: influence on host distributions.</title>
        <authorList>
            <person name="Fujiwara Y."/>
            <person name="Takai K."/>
            <person name="Uematsu K."/>
            <person name="Tsuchida S."/>
            <person name="Hunt J.C."/>
            <person name="Hashimoto J."/>
        </authorList>
    </citation>
    <scope>NUCLEOTIDE SEQUENCE [LARGE SCALE GENOMIC DNA]</scope>
    <source>
        <strain evidence="8 9">Myojin Knoll</strain>
    </source>
</reference>
<evidence type="ECO:0000256" key="1">
    <source>
        <dbReference type="ARBA" id="ARBA00022598"/>
    </source>
</evidence>
<dbReference type="InterPro" id="IPR013815">
    <property type="entry name" value="ATP_grasp_subdomain_1"/>
</dbReference>
<dbReference type="UniPathway" id="UPA00074">
    <property type="reaction ID" value="UER00942"/>
</dbReference>
<evidence type="ECO:0000256" key="3">
    <source>
        <dbReference type="ARBA" id="ARBA00022755"/>
    </source>
</evidence>
<dbReference type="InterPro" id="IPR054350">
    <property type="entry name" value="PurT/PurK_preATP-grasp"/>
</dbReference>
<reference evidence="8 9" key="2">
    <citation type="journal article" date="2016" name="ISME J.">
        <title>Heterogeneous composition of key metabolic gene clusters in a vent mussel symbiont population.</title>
        <authorList>
            <person name="Ikuta T."/>
            <person name="Takaki Y."/>
            <person name="Nagai Y."/>
            <person name="Shimamura S."/>
            <person name="Tsuda M."/>
            <person name="Kawagucci S."/>
            <person name="Aoki Y."/>
            <person name="Inoue K."/>
            <person name="Teruya M."/>
            <person name="Satou K."/>
            <person name="Teruya K."/>
            <person name="Shimoji M."/>
            <person name="Tamotsu H."/>
            <person name="Hirano T."/>
            <person name="Maruyama T."/>
            <person name="Yoshida T."/>
        </authorList>
    </citation>
    <scope>NUCLEOTIDE SEQUENCE [LARGE SCALE GENOMIC DNA]</scope>
    <source>
        <strain evidence="8 9">Myojin Knoll</strain>
    </source>
</reference>
<dbReference type="InterPro" id="IPR003135">
    <property type="entry name" value="ATP-grasp_carboxylate-amine"/>
</dbReference>
<feature type="binding site" evidence="5">
    <location>
        <begin position="139"/>
        <end position="145"/>
    </location>
    <ligand>
        <name>ATP</name>
        <dbReference type="ChEBI" id="CHEBI:30616"/>
    </ligand>
</feature>
<dbReference type="PANTHER" id="PTHR11609:SF5">
    <property type="entry name" value="PHOSPHORIBOSYLAMINOIMIDAZOLE CARBOXYLASE"/>
    <property type="match status" value="1"/>
</dbReference>
<dbReference type="InterPro" id="IPR005875">
    <property type="entry name" value="PurK"/>
</dbReference>
<dbReference type="SUPFAM" id="SSF52440">
    <property type="entry name" value="PreATP-grasp domain"/>
    <property type="match status" value="1"/>
</dbReference>
<dbReference type="PANTHER" id="PTHR11609">
    <property type="entry name" value="PURINE BIOSYNTHESIS PROTEIN 6/7, PUR6/7"/>
    <property type="match status" value="1"/>
</dbReference>
<evidence type="ECO:0000256" key="6">
    <source>
        <dbReference type="RuleBase" id="RU361200"/>
    </source>
</evidence>
<evidence type="ECO:0000256" key="5">
    <source>
        <dbReference type="HAMAP-Rule" id="MF_01928"/>
    </source>
</evidence>
<feature type="binding site" evidence="5">
    <location>
        <begin position="169"/>
        <end position="172"/>
    </location>
    <ligand>
        <name>ATP</name>
        <dbReference type="ChEBI" id="CHEBI:30616"/>
    </ligand>
</feature>
<organism evidence="8 9">
    <name type="scientific">endosymbiont of Bathymodiolus septemdierum str. Myojin knoll</name>
    <dbReference type="NCBI Taxonomy" id="1303921"/>
    <lineage>
        <taxon>Bacteria</taxon>
        <taxon>Pseudomonadati</taxon>
        <taxon>Pseudomonadota</taxon>
        <taxon>Gammaproteobacteria</taxon>
        <taxon>sulfur-oxidizing symbionts</taxon>
    </lineage>
</organism>
<feature type="binding site" evidence="5">
    <location>
        <position position="134"/>
    </location>
    <ligand>
        <name>ATP</name>
        <dbReference type="ChEBI" id="CHEBI:30616"/>
    </ligand>
</feature>
<dbReference type="Pfam" id="PF22660">
    <property type="entry name" value="RS_preATP-grasp-like"/>
    <property type="match status" value="1"/>
</dbReference>
<dbReference type="GO" id="GO:0004638">
    <property type="term" value="F:phosphoribosylaminoimidazole carboxylase activity"/>
    <property type="evidence" value="ECO:0007669"/>
    <property type="project" value="InterPro"/>
</dbReference>
<dbReference type="AlphaFoldDB" id="A0A0P0USU1"/>
<dbReference type="InterPro" id="IPR040686">
    <property type="entry name" value="PurK_C"/>
</dbReference>
<feature type="binding site" evidence="5">
    <location>
        <begin position="254"/>
        <end position="255"/>
    </location>
    <ligand>
        <name>ATP</name>
        <dbReference type="ChEBI" id="CHEBI:30616"/>
    </ligand>
</feature>
<dbReference type="OrthoDB" id="9804625at2"/>
<dbReference type="GO" id="GO:0006189">
    <property type="term" value="P:'de novo' IMP biosynthetic process"/>
    <property type="evidence" value="ECO:0007669"/>
    <property type="project" value="UniProtKB-UniRule"/>
</dbReference>
<keyword evidence="1 5" id="KW-0436">Ligase</keyword>
<dbReference type="InterPro" id="IPR016185">
    <property type="entry name" value="PreATP-grasp_dom_sf"/>
</dbReference>
<feature type="binding site" evidence="5">
    <location>
        <position position="177"/>
    </location>
    <ligand>
        <name>ATP</name>
        <dbReference type="ChEBI" id="CHEBI:30616"/>
    </ligand>
</feature>
<comment type="subunit">
    <text evidence="5 6">Homodimer.</text>
</comment>
<dbReference type="SUPFAM" id="SSF56059">
    <property type="entry name" value="Glutathione synthetase ATP-binding domain-like"/>
    <property type="match status" value="1"/>
</dbReference>
<dbReference type="NCBIfam" id="NF004679">
    <property type="entry name" value="PRK06019.1-5"/>
    <property type="match status" value="1"/>
</dbReference>
<name>A0A0P0USU1_9GAMM</name>
<feature type="domain" description="ATP-grasp" evidence="7">
    <location>
        <begin position="98"/>
        <end position="284"/>
    </location>
</feature>
<gene>
    <name evidence="5 6 8" type="primary">purK</name>
    <name evidence="8" type="ORF">BSEPE_1224</name>
</gene>
<feature type="binding site" evidence="5">
    <location>
        <position position="200"/>
    </location>
    <ligand>
        <name>ATP</name>
        <dbReference type="ChEBI" id="CHEBI:30616"/>
    </ligand>
</feature>
<dbReference type="FunFam" id="3.30.1490.20:FF:000015">
    <property type="entry name" value="N5-carboxyaminoimidazole ribonucleotide synthase"/>
    <property type="match status" value="1"/>
</dbReference>
<keyword evidence="4 5" id="KW-0067">ATP-binding</keyword>
<protein>
    <recommendedName>
        <fullName evidence="5 6">N5-carboxyaminoimidazole ribonucleotide synthase</fullName>
        <shortName evidence="5 6">N5-CAIR synthase</shortName>
        <ecNumber evidence="5 6">6.3.4.18</ecNumber>
    </recommendedName>
    <alternativeName>
        <fullName evidence="5 6">5-(carboxyamino)imidazole ribonucleotide synthetase</fullName>
    </alternativeName>
</protein>
<dbReference type="GO" id="GO:0046872">
    <property type="term" value="F:metal ion binding"/>
    <property type="evidence" value="ECO:0007669"/>
    <property type="project" value="InterPro"/>
</dbReference>
<dbReference type="STRING" id="1303921.BSEPE_1224"/>
<feature type="binding site" evidence="5">
    <location>
        <position position="94"/>
    </location>
    <ligand>
        <name>ATP</name>
        <dbReference type="ChEBI" id="CHEBI:30616"/>
    </ligand>
</feature>
<dbReference type="GO" id="GO:0005829">
    <property type="term" value="C:cytosol"/>
    <property type="evidence" value="ECO:0007669"/>
    <property type="project" value="TreeGrafter"/>
</dbReference>
<keyword evidence="9" id="KW-1185">Reference proteome</keyword>
<dbReference type="GO" id="GO:0034028">
    <property type="term" value="F:5-(carboxyamino)imidazole ribonucleotide synthase activity"/>
    <property type="evidence" value="ECO:0007669"/>
    <property type="project" value="UniProtKB-UniRule"/>
</dbReference>
<dbReference type="GO" id="GO:0005524">
    <property type="term" value="F:ATP binding"/>
    <property type="evidence" value="ECO:0007669"/>
    <property type="project" value="UniProtKB-UniRule"/>
</dbReference>
<comment type="catalytic activity">
    <reaction evidence="5 6">
        <text>5-amino-1-(5-phospho-beta-D-ribosyl)imidazole + hydrogencarbonate + ATP = 5-carboxyamino-1-(5-phospho-D-ribosyl)imidazole + ADP + phosphate + 2 H(+)</text>
        <dbReference type="Rhea" id="RHEA:19317"/>
        <dbReference type="ChEBI" id="CHEBI:15378"/>
        <dbReference type="ChEBI" id="CHEBI:17544"/>
        <dbReference type="ChEBI" id="CHEBI:30616"/>
        <dbReference type="ChEBI" id="CHEBI:43474"/>
        <dbReference type="ChEBI" id="CHEBI:58730"/>
        <dbReference type="ChEBI" id="CHEBI:137981"/>
        <dbReference type="ChEBI" id="CHEBI:456216"/>
        <dbReference type="EC" id="6.3.4.18"/>
    </reaction>
</comment>